<name>A0ACC0NEE5_RHOML</name>
<keyword evidence="2" id="KW-1185">Reference proteome</keyword>
<dbReference type="Proteomes" id="UP001062846">
    <property type="component" value="Chromosome 6"/>
</dbReference>
<proteinExistence type="predicted"/>
<sequence>MGTGDYICRHTRDVVPVRVLDTLPIGILRQMGGLLSKAYSGPVRVLHTLPIDILRQMGGLLSKEVDHFSDIDNLLQKDGFRGVYQGQKIDSIQEVHNLGKETEVDLWKFAIQFVLGANFDFILFRPVSLEVYWLEIFIRSSTQSGEISSWAGIARSSLSRLFDLLLSLVWVVKSAMYQFLASAKLDLQLQDKRNISGAICPLEYQPSQHQDKYAARLYS</sequence>
<reference evidence="1" key="1">
    <citation type="submission" date="2022-02" db="EMBL/GenBank/DDBJ databases">
        <title>Plant Genome Project.</title>
        <authorList>
            <person name="Zhang R.-G."/>
        </authorList>
    </citation>
    <scope>NUCLEOTIDE SEQUENCE</scope>
    <source>
        <strain evidence="1">AT1</strain>
    </source>
</reference>
<organism evidence="1 2">
    <name type="scientific">Rhododendron molle</name>
    <name type="common">Chinese azalea</name>
    <name type="synonym">Azalea mollis</name>
    <dbReference type="NCBI Taxonomy" id="49168"/>
    <lineage>
        <taxon>Eukaryota</taxon>
        <taxon>Viridiplantae</taxon>
        <taxon>Streptophyta</taxon>
        <taxon>Embryophyta</taxon>
        <taxon>Tracheophyta</taxon>
        <taxon>Spermatophyta</taxon>
        <taxon>Magnoliopsida</taxon>
        <taxon>eudicotyledons</taxon>
        <taxon>Gunneridae</taxon>
        <taxon>Pentapetalae</taxon>
        <taxon>asterids</taxon>
        <taxon>Ericales</taxon>
        <taxon>Ericaceae</taxon>
        <taxon>Ericoideae</taxon>
        <taxon>Rhodoreae</taxon>
        <taxon>Rhododendron</taxon>
    </lineage>
</organism>
<evidence type="ECO:0000313" key="1">
    <source>
        <dbReference type="EMBL" id="KAI8551600.1"/>
    </source>
</evidence>
<gene>
    <name evidence="1" type="ORF">RHMOL_Rhmol06G0198600</name>
</gene>
<evidence type="ECO:0000313" key="2">
    <source>
        <dbReference type="Proteomes" id="UP001062846"/>
    </source>
</evidence>
<comment type="caution">
    <text evidence="1">The sequence shown here is derived from an EMBL/GenBank/DDBJ whole genome shotgun (WGS) entry which is preliminary data.</text>
</comment>
<dbReference type="EMBL" id="CM046393">
    <property type="protein sequence ID" value="KAI8551600.1"/>
    <property type="molecule type" value="Genomic_DNA"/>
</dbReference>
<accession>A0ACC0NEE5</accession>
<protein>
    <submittedName>
        <fullName evidence="1">Uncharacterized protein</fullName>
    </submittedName>
</protein>